<dbReference type="Proteomes" id="UP000324222">
    <property type="component" value="Unassembled WGS sequence"/>
</dbReference>
<proteinExistence type="predicted"/>
<dbReference type="AlphaFoldDB" id="A0A5B7D3F6"/>
<gene>
    <name evidence="1" type="ORF">E2C01_007839</name>
</gene>
<evidence type="ECO:0000313" key="1">
    <source>
        <dbReference type="EMBL" id="MPC15056.1"/>
    </source>
</evidence>
<comment type="caution">
    <text evidence="1">The sequence shown here is derived from an EMBL/GenBank/DDBJ whole genome shotgun (WGS) entry which is preliminary data.</text>
</comment>
<protein>
    <submittedName>
        <fullName evidence="1">Uncharacterized protein</fullName>
    </submittedName>
</protein>
<dbReference type="EMBL" id="VSRR010000399">
    <property type="protein sequence ID" value="MPC15056.1"/>
    <property type="molecule type" value="Genomic_DNA"/>
</dbReference>
<name>A0A5B7D3F6_PORTR</name>
<accession>A0A5B7D3F6</accession>
<organism evidence="1 2">
    <name type="scientific">Portunus trituberculatus</name>
    <name type="common">Swimming crab</name>
    <name type="synonym">Neptunus trituberculatus</name>
    <dbReference type="NCBI Taxonomy" id="210409"/>
    <lineage>
        <taxon>Eukaryota</taxon>
        <taxon>Metazoa</taxon>
        <taxon>Ecdysozoa</taxon>
        <taxon>Arthropoda</taxon>
        <taxon>Crustacea</taxon>
        <taxon>Multicrustacea</taxon>
        <taxon>Malacostraca</taxon>
        <taxon>Eumalacostraca</taxon>
        <taxon>Eucarida</taxon>
        <taxon>Decapoda</taxon>
        <taxon>Pleocyemata</taxon>
        <taxon>Brachyura</taxon>
        <taxon>Eubrachyura</taxon>
        <taxon>Portunoidea</taxon>
        <taxon>Portunidae</taxon>
        <taxon>Portuninae</taxon>
        <taxon>Portunus</taxon>
    </lineage>
</organism>
<reference evidence="1 2" key="1">
    <citation type="submission" date="2019-05" db="EMBL/GenBank/DDBJ databases">
        <title>Another draft genome of Portunus trituberculatus and its Hox gene families provides insights of decapod evolution.</title>
        <authorList>
            <person name="Jeong J.-H."/>
            <person name="Song I."/>
            <person name="Kim S."/>
            <person name="Choi T."/>
            <person name="Kim D."/>
            <person name="Ryu S."/>
            <person name="Kim W."/>
        </authorList>
    </citation>
    <scope>NUCLEOTIDE SEQUENCE [LARGE SCALE GENOMIC DNA]</scope>
    <source>
        <tissue evidence="1">Muscle</tissue>
    </source>
</reference>
<sequence>MLLEECSFQLRNMPIATHPLLHAHILHTHAHTHTRPAITAANASHHTHVATRPGPHTKRTYSAYVNVQQAKTRLLDPLRCHLGNVTDVAGHEEEGTFRVVQGPTSEVSREAEIRVSIRDEKPTKELCYPVCGKPSNQKWYSKCRSSLPHCPRPTPTIIDAWHTALKVNQSREVADAQILCHIHIIGLHKLNANFICLIINCLEFSQHCLACWAVVVI</sequence>
<keyword evidence="2" id="KW-1185">Reference proteome</keyword>
<evidence type="ECO:0000313" key="2">
    <source>
        <dbReference type="Proteomes" id="UP000324222"/>
    </source>
</evidence>